<comment type="subcellular location">
    <subcellularLocation>
        <location evidence="1">Nucleus</location>
        <location evidence="1">Nucleolus</location>
    </subcellularLocation>
</comment>
<dbReference type="PANTHER" id="PTHR31576:SF2">
    <property type="entry name" value="TATA BOX-BINDING PROTEIN-ASSOCIATED FACTOR RNA POLYMERASE I SUBUNIT B"/>
    <property type="match status" value="1"/>
</dbReference>
<dbReference type="OrthoDB" id="428577at2759"/>
<dbReference type="GO" id="GO:0042790">
    <property type="term" value="P:nucleolar large rRNA transcription by RNA polymerase I"/>
    <property type="evidence" value="ECO:0007669"/>
    <property type="project" value="TreeGrafter"/>
</dbReference>
<keyword evidence="3" id="KW-0479">Metal-binding</keyword>
<evidence type="ECO:0000256" key="9">
    <source>
        <dbReference type="ARBA" id="ARBA00023242"/>
    </source>
</evidence>
<dbReference type="InterPro" id="IPR033599">
    <property type="entry name" value="TAF1B/Rrn7"/>
</dbReference>
<evidence type="ECO:0000256" key="4">
    <source>
        <dbReference type="ARBA" id="ARBA00022771"/>
    </source>
</evidence>
<keyword evidence="8" id="KW-0804">Transcription</keyword>
<evidence type="ECO:0000256" key="7">
    <source>
        <dbReference type="ARBA" id="ARBA00023125"/>
    </source>
</evidence>
<dbReference type="GO" id="GO:0001164">
    <property type="term" value="F:RNA polymerase I core promoter sequence-specific DNA binding"/>
    <property type="evidence" value="ECO:0007669"/>
    <property type="project" value="InterPro"/>
</dbReference>
<evidence type="ECO:0000256" key="8">
    <source>
        <dbReference type="ARBA" id="ARBA00023163"/>
    </source>
</evidence>
<evidence type="ECO:0000256" key="5">
    <source>
        <dbReference type="ARBA" id="ARBA00022833"/>
    </source>
</evidence>
<evidence type="ECO:0000259" key="10">
    <source>
        <dbReference type="Pfam" id="PF20644"/>
    </source>
</evidence>
<sequence length="800" mass="92019">MSSFLQSSQRQRRVCPICKHTKWHRTSDGKLVCPLGHEYQGYIQEELEYSGVPTIARKKAKKDIQTKSVQKYFSKRGDYLYVKCLQLLLQSQVSILITKFNVPKQLEQIVKQLWLLRLSDIDLIRYKDDDLELHGDIGFESSSDSQNDDKSSNLSDFVSEFKQDISNHSDAGFSDFDYFDNTQNNFSSSKSPNKSVNNSPLNSNTLGKNLHNLEPFDSINKNISNDDTLASSTNINSFIQNKKLDKKRTKYQFLRIPRRVYSTGIFTDTGKLGVNWTAVICFLGLMWIRHPILFSDFYRLIIEEEIPYLSVLKVIPRSWRIRLSSNHLSMLSKIGIPNVEKFRHTITLFTQMYYKKYRLKFPITNPNLMIFSLVKRINLPIQVFNLVQKAFVLINPFEKIVFTSFKNSTNESALSNTEKLIAATFVVVLKIIYGLDGIRRHQHDIQTFIDKFGSSTLKMPTENEFIDFLRFDFLSQFSTNEFSELGTFNNSSLEKYIQTKKAWLLLDGSSKRIRQRSRFEQQLSSMFTEIKGLNDWNDNYDNNYLYDFTKDKSTQLANRYYSNVSNSSDKNHNTSSTSNLCYFNRVYTQNSLSCDNSTKNPAATKQKSKADSNLFQFLALDSQIDADSDYEQISNNNSLNKDKSHFFLELNKLPESQNKELDYSFMVPETIDSAISQQSIPDMPISTSSIAPQSINSLFDDSVKNGMIPSVFHQNIGIDLLTDTQKMFFSDSELLAENKNDPALKSNTLYSGDMIPSYLINYENELTLDSFGDFLEMSELDGGVEELLLKLPSTNIPKSP</sequence>
<dbReference type="STRING" id="133385.A0A2T9YDW0"/>
<accession>A0A2T9YDW0</accession>
<dbReference type="PANTHER" id="PTHR31576">
    <property type="entry name" value="TATA BOX-BINDING PROTEIN-ASSOCIATED FACTOR RNA POLYMERASE I SUBUNIT B"/>
    <property type="match status" value="1"/>
</dbReference>
<comment type="caution">
    <text evidence="12">The sequence shown here is derived from an EMBL/GenBank/DDBJ whole genome shotgun (WGS) entry which is preliminary data.</text>
</comment>
<dbReference type="GO" id="GO:0008270">
    <property type="term" value="F:zinc ion binding"/>
    <property type="evidence" value="ECO:0007669"/>
    <property type="project" value="UniProtKB-KW"/>
</dbReference>
<keyword evidence="13" id="KW-1185">Reference proteome</keyword>
<evidence type="ECO:0000256" key="2">
    <source>
        <dbReference type="ARBA" id="ARBA00006899"/>
    </source>
</evidence>
<dbReference type="InterPro" id="IPR048538">
    <property type="entry name" value="Rrn7_cyclin_C"/>
</dbReference>
<comment type="similarity">
    <text evidence="2">Belongs to the RRN7/TAF1B family.</text>
</comment>
<reference evidence="12 13" key="1">
    <citation type="journal article" date="2018" name="MBio">
        <title>Comparative Genomics Reveals the Core Gene Toolbox for the Fungus-Insect Symbiosis.</title>
        <authorList>
            <person name="Wang Y."/>
            <person name="Stata M."/>
            <person name="Wang W."/>
            <person name="Stajich J.E."/>
            <person name="White M.M."/>
            <person name="Moncalvo J.M."/>
        </authorList>
    </citation>
    <scope>NUCLEOTIDE SEQUENCE [LARGE SCALE GENOMIC DNA]</scope>
    <source>
        <strain evidence="12 13">SWE-8-4</strain>
    </source>
</reference>
<dbReference type="InterPro" id="IPR048540">
    <property type="entry name" value="Rrn7_cyclin_N"/>
</dbReference>
<evidence type="ECO:0000313" key="13">
    <source>
        <dbReference type="Proteomes" id="UP000245383"/>
    </source>
</evidence>
<keyword evidence="7" id="KW-0238">DNA-binding</keyword>
<evidence type="ECO:0000259" key="11">
    <source>
        <dbReference type="Pfam" id="PF20645"/>
    </source>
</evidence>
<protein>
    <recommendedName>
        <fullName evidence="14">RRN7-type domain-containing protein</fullName>
    </recommendedName>
</protein>
<dbReference type="EMBL" id="MBFR01000251">
    <property type="protein sequence ID" value="PVU90538.1"/>
    <property type="molecule type" value="Genomic_DNA"/>
</dbReference>
<name>A0A2T9YDW0_9FUNG</name>
<feature type="domain" description="Rrn7/TAF1B N-terminal cyclin" evidence="10">
    <location>
        <begin position="272"/>
        <end position="317"/>
    </location>
</feature>
<evidence type="ECO:0000256" key="6">
    <source>
        <dbReference type="ARBA" id="ARBA00023015"/>
    </source>
</evidence>
<dbReference type="Pfam" id="PF20644">
    <property type="entry name" value="Rrn7_cyclin_N"/>
    <property type="match status" value="2"/>
</dbReference>
<dbReference type="GO" id="GO:0070860">
    <property type="term" value="C:RNA polymerase I core factor complex"/>
    <property type="evidence" value="ECO:0007669"/>
    <property type="project" value="InterPro"/>
</dbReference>
<evidence type="ECO:0000313" key="12">
    <source>
        <dbReference type="EMBL" id="PVU90538.1"/>
    </source>
</evidence>
<keyword evidence="5" id="KW-0862">Zinc</keyword>
<organism evidence="12 13">
    <name type="scientific">Smittium simulii</name>
    <dbReference type="NCBI Taxonomy" id="133385"/>
    <lineage>
        <taxon>Eukaryota</taxon>
        <taxon>Fungi</taxon>
        <taxon>Fungi incertae sedis</taxon>
        <taxon>Zoopagomycota</taxon>
        <taxon>Kickxellomycotina</taxon>
        <taxon>Harpellomycetes</taxon>
        <taxon>Harpellales</taxon>
        <taxon>Legeriomycetaceae</taxon>
        <taxon>Smittium</taxon>
    </lineage>
</organism>
<evidence type="ECO:0000256" key="1">
    <source>
        <dbReference type="ARBA" id="ARBA00004604"/>
    </source>
</evidence>
<evidence type="ECO:0008006" key="14">
    <source>
        <dbReference type="Google" id="ProtNLM"/>
    </source>
</evidence>
<dbReference type="AlphaFoldDB" id="A0A2T9YDW0"/>
<keyword evidence="4" id="KW-0863">Zinc-finger</keyword>
<proteinExistence type="inferred from homology"/>
<dbReference type="Proteomes" id="UP000245383">
    <property type="component" value="Unassembled WGS sequence"/>
</dbReference>
<keyword evidence="6" id="KW-0805">Transcription regulation</keyword>
<gene>
    <name evidence="12" type="ORF">BB561_004835</name>
</gene>
<dbReference type="Pfam" id="PF20645">
    <property type="entry name" value="Rrn7_cyclin_C"/>
    <property type="match status" value="1"/>
</dbReference>
<feature type="domain" description="Rrn7/TAF1B N-terminal cyclin" evidence="10">
    <location>
        <begin position="85"/>
        <end position="156"/>
    </location>
</feature>
<evidence type="ECO:0000256" key="3">
    <source>
        <dbReference type="ARBA" id="ARBA00022723"/>
    </source>
</evidence>
<feature type="domain" description="Rrn7/TAF1B C-terminal cyclin" evidence="11">
    <location>
        <begin position="337"/>
        <end position="443"/>
    </location>
</feature>
<keyword evidence="9" id="KW-0539">Nucleus</keyword>